<proteinExistence type="predicted"/>
<keyword evidence="3" id="KW-0813">Transport</keyword>
<organism evidence="6 7">
    <name type="scientific">Maribellus comscasis</name>
    <dbReference type="NCBI Taxonomy" id="2681766"/>
    <lineage>
        <taxon>Bacteria</taxon>
        <taxon>Pseudomonadati</taxon>
        <taxon>Bacteroidota</taxon>
        <taxon>Bacteroidia</taxon>
        <taxon>Marinilabiliales</taxon>
        <taxon>Prolixibacteraceae</taxon>
        <taxon>Maribellus</taxon>
    </lineage>
</organism>
<dbReference type="SUPFAM" id="SSF52518">
    <property type="entry name" value="Thiamin diphosphate-binding fold (THDP-binding)"/>
    <property type="match status" value="2"/>
</dbReference>
<keyword evidence="3" id="KW-0249">Electron transport</keyword>
<dbReference type="GO" id="GO:0044281">
    <property type="term" value="P:small molecule metabolic process"/>
    <property type="evidence" value="ECO:0007669"/>
    <property type="project" value="UniProtKB-ARBA"/>
</dbReference>
<keyword evidence="3" id="KW-0004">4Fe-4S</keyword>
<keyword evidence="2 3" id="KW-0560">Oxidoreductase</keyword>
<comment type="cofactor">
    <cofactor evidence="3">
        <name>[4Fe-4S] cluster</name>
        <dbReference type="ChEBI" id="CHEBI:49883"/>
    </cofactor>
    <text evidence="3">Binds 2 [4Fe-4S] clusters. In this family the first cluster has a non-standard and varying [4Fe-4S] binding motif CX(2)CX(2)CX(4-5)CP.</text>
</comment>
<comment type="catalytic activity">
    <reaction evidence="3">
        <text>indole-3-pyruvate + 2 oxidized [2Fe-2S]-[ferredoxin] + CoA = (indol-3-yl)acetyl-CoA + 2 reduced [2Fe-2S]-[ferredoxin] + CO2 + H(+)</text>
        <dbReference type="Rhea" id="RHEA:12645"/>
        <dbReference type="Rhea" id="RHEA-COMP:10000"/>
        <dbReference type="Rhea" id="RHEA-COMP:10001"/>
        <dbReference type="ChEBI" id="CHEBI:15378"/>
        <dbReference type="ChEBI" id="CHEBI:16526"/>
        <dbReference type="ChEBI" id="CHEBI:17640"/>
        <dbReference type="ChEBI" id="CHEBI:33737"/>
        <dbReference type="ChEBI" id="CHEBI:33738"/>
        <dbReference type="ChEBI" id="CHEBI:57271"/>
        <dbReference type="ChEBI" id="CHEBI:57287"/>
        <dbReference type="EC" id="1.2.7.8"/>
    </reaction>
</comment>
<protein>
    <recommendedName>
        <fullName evidence="3">Indolepyruvate oxidoreductase subunit IorA</fullName>
        <shortName evidence="3">IOR</shortName>
        <ecNumber evidence="3">1.2.7.8</ecNumber>
    </recommendedName>
    <alternativeName>
        <fullName evidence="3">Indolepyruvate ferredoxin oxidoreductase subunit alpha</fullName>
    </alternativeName>
</protein>
<dbReference type="KEGG" id="mcos:GM418_00415"/>
<dbReference type="Pfam" id="PF02775">
    <property type="entry name" value="TPP_enzyme_C"/>
    <property type="match status" value="1"/>
</dbReference>
<dbReference type="EC" id="1.2.7.8" evidence="3"/>
<dbReference type="InterPro" id="IPR029061">
    <property type="entry name" value="THDP-binding"/>
</dbReference>
<dbReference type="EMBL" id="CP046401">
    <property type="protein sequence ID" value="QGY42169.1"/>
    <property type="molecule type" value="Genomic_DNA"/>
</dbReference>
<gene>
    <name evidence="6" type="ORF">GM418_00415</name>
</gene>
<keyword evidence="3" id="KW-0408">Iron</keyword>
<dbReference type="CDD" id="cd07034">
    <property type="entry name" value="TPP_PYR_PFOR_IOR-alpha_like"/>
    <property type="match status" value="1"/>
</dbReference>
<evidence type="ECO:0000259" key="5">
    <source>
        <dbReference type="Pfam" id="PF02775"/>
    </source>
</evidence>
<reference evidence="6 7" key="1">
    <citation type="submission" date="2019-11" db="EMBL/GenBank/DDBJ databases">
        <authorList>
            <person name="Zheng R.K."/>
            <person name="Sun C.M."/>
        </authorList>
    </citation>
    <scope>NUCLEOTIDE SEQUENCE [LARGE SCALE GENOMIC DNA]</scope>
    <source>
        <strain evidence="6 7">WC007</strain>
    </source>
</reference>
<dbReference type="InterPro" id="IPR011766">
    <property type="entry name" value="TPP_enzyme_TPP-bd"/>
</dbReference>
<dbReference type="PIRSF" id="PIRSF006439">
    <property type="entry name" value="Indolepyruvate_ferr_oxidored"/>
    <property type="match status" value="1"/>
</dbReference>
<dbReference type="Gene3D" id="3.40.50.970">
    <property type="match status" value="2"/>
</dbReference>
<dbReference type="CDD" id="cd02008">
    <property type="entry name" value="TPP_IOR_alpha"/>
    <property type="match status" value="1"/>
</dbReference>
<keyword evidence="7" id="KW-1185">Reference proteome</keyword>
<evidence type="ECO:0000313" key="6">
    <source>
        <dbReference type="EMBL" id="QGY42169.1"/>
    </source>
</evidence>
<evidence type="ECO:0000256" key="3">
    <source>
        <dbReference type="PIRNR" id="PIRNR006439"/>
    </source>
</evidence>
<dbReference type="InterPro" id="IPR017721">
    <property type="entry name" value="IorA"/>
</dbReference>
<dbReference type="FunFam" id="3.40.50.970:FF:000039">
    <property type="entry name" value="Indolepyruvate oxidoreductase subunit IorA"/>
    <property type="match status" value="1"/>
</dbReference>
<evidence type="ECO:0000256" key="1">
    <source>
        <dbReference type="ARBA" id="ARBA00022723"/>
    </source>
</evidence>
<keyword evidence="6" id="KW-0670">Pyruvate</keyword>
<evidence type="ECO:0000256" key="2">
    <source>
        <dbReference type="ARBA" id="ARBA00023002"/>
    </source>
</evidence>
<dbReference type="GO" id="GO:0043805">
    <property type="term" value="F:indolepyruvate ferredoxin oxidoreductase activity"/>
    <property type="evidence" value="ECO:0007669"/>
    <property type="project" value="UniProtKB-UniRule"/>
</dbReference>
<sequence length="536" mass="59302">MQRNLFLGVEAIGQAAIDAGISGIYAYPGTPSTEITEYIQNNKIAVERDIHREWSANEKTALEEALGMSYAGKRSMACMKHVGLNVAADVFMNAAITGIHGGLVITVADDPSQHSSQNEQDSRFYGKFAMIPVFEPSNQQEAYDMTREAFAFSEKTKLPVMMRITTRLAHSRAGVVQKEILPENELKLPENLMQFMLLPAYGRKYYQNLLDKQDWLTELSEKSKFNTFTEGKDKGLGIVTCGIAHNYLMENYPEGKCPYPVVKISQYPVPEKWLKKLENECDELLIIEEGYPLVEELLKDYFEKGTKVCGRLSGALPRRGELNPDHVAKALGKEKAETFKVPDNLANRPPSLCAGCGHQDTYFALNEVIEEIGDGRVFSDIGCYTLGALPPYNTINTCVDMGASITMAKGASDAGLKPVFAVIGDSTFTHSGITGLLDCVVENTNVNIIIVDNEAVAMTGGQDSSAKGKIERICEGIGVQPEHIRLFIPLKKNHDEIVEIIKEEMEYDGVSVIIGRRECIQKIARTKKINKAKKQA</sequence>
<dbReference type="RefSeq" id="WP_158862059.1">
    <property type="nucleotide sequence ID" value="NZ_CP046401.1"/>
</dbReference>
<evidence type="ECO:0000313" key="7">
    <source>
        <dbReference type="Proteomes" id="UP000428260"/>
    </source>
</evidence>
<dbReference type="Proteomes" id="UP000428260">
    <property type="component" value="Chromosome"/>
</dbReference>
<dbReference type="GO" id="GO:0046872">
    <property type="term" value="F:metal ion binding"/>
    <property type="evidence" value="ECO:0007669"/>
    <property type="project" value="UniProtKB-UniRule"/>
</dbReference>
<dbReference type="GO" id="GO:0030976">
    <property type="term" value="F:thiamine pyrophosphate binding"/>
    <property type="evidence" value="ECO:0007669"/>
    <property type="project" value="InterPro"/>
</dbReference>
<feature type="domain" description="Pyruvate flavodoxin/ferredoxin oxidoreductase pyrimidine binding" evidence="4">
    <location>
        <begin position="15"/>
        <end position="175"/>
    </location>
</feature>
<dbReference type="AlphaFoldDB" id="A0A6I6JLT3"/>
<keyword evidence="1 3" id="KW-0479">Metal-binding</keyword>
<dbReference type="InterPro" id="IPR045025">
    <property type="entry name" value="HACL1-like"/>
</dbReference>
<evidence type="ECO:0000259" key="4">
    <source>
        <dbReference type="Pfam" id="PF01855"/>
    </source>
</evidence>
<dbReference type="PANTHER" id="PTHR43710:SF5">
    <property type="entry name" value="INDOLEPYRUVATE FERREDOXIN OXIDOREDUCTASE ALPHA SUBUNIT"/>
    <property type="match status" value="1"/>
</dbReference>
<dbReference type="Pfam" id="PF01855">
    <property type="entry name" value="POR_N"/>
    <property type="match status" value="1"/>
</dbReference>
<dbReference type="InterPro" id="IPR002880">
    <property type="entry name" value="Pyrv_Fd/Flavodoxin_OxRdtase_N"/>
</dbReference>
<keyword evidence="3" id="KW-0411">Iron-sulfur</keyword>
<dbReference type="PANTHER" id="PTHR43710">
    <property type="entry name" value="2-HYDROXYACYL-COA LYASE"/>
    <property type="match status" value="1"/>
</dbReference>
<name>A0A6I6JLT3_9BACT</name>
<dbReference type="GO" id="GO:0051539">
    <property type="term" value="F:4 iron, 4 sulfur cluster binding"/>
    <property type="evidence" value="ECO:0007669"/>
    <property type="project" value="UniProtKB-UniRule"/>
</dbReference>
<feature type="domain" description="Thiamine pyrophosphate enzyme TPP-binding" evidence="5">
    <location>
        <begin position="380"/>
        <end position="513"/>
    </location>
</feature>
<accession>A0A6I6JLT3</accession>
<comment type="function">
    <text evidence="3">Catalyzes the ferredoxin-dependent oxidative decarboxylation of arylpyruvates.</text>
</comment>